<protein>
    <submittedName>
        <fullName evidence="1">Uncharacterized protein</fullName>
    </submittedName>
</protein>
<name>A0A1E1MUT2_RHYSE</name>
<gene>
    <name evidence="1" type="ORF">RSE6_14248</name>
</gene>
<evidence type="ECO:0000313" key="1">
    <source>
        <dbReference type="EMBL" id="CZT52857.1"/>
    </source>
</evidence>
<proteinExistence type="predicted"/>
<organism evidence="1 2">
    <name type="scientific">Rhynchosporium secalis</name>
    <name type="common">Barley scald fungus</name>
    <dbReference type="NCBI Taxonomy" id="38038"/>
    <lineage>
        <taxon>Eukaryota</taxon>
        <taxon>Fungi</taxon>
        <taxon>Dikarya</taxon>
        <taxon>Ascomycota</taxon>
        <taxon>Pezizomycotina</taxon>
        <taxon>Leotiomycetes</taxon>
        <taxon>Helotiales</taxon>
        <taxon>Ploettnerulaceae</taxon>
        <taxon>Rhynchosporium</taxon>
    </lineage>
</organism>
<sequence>MNDSLQRIRMNTQLSANDIRAEIGKVLDIAFMLPFENEEPSDITRAAADHEEYVRSSAARSTELDFFDSSFYTTIVIQMLGDINQIHGYYEGPWQYPVTTVAPQVPFSFLFLSRELVQESIYSSGGVSGSGWMEGFDSQTGVVYCAKADLGIS</sequence>
<accession>A0A1E1MUT2</accession>
<keyword evidence="2" id="KW-1185">Reference proteome</keyword>
<dbReference type="AlphaFoldDB" id="A0A1E1MUT2"/>
<reference evidence="2" key="1">
    <citation type="submission" date="2016-03" db="EMBL/GenBank/DDBJ databases">
        <authorList>
            <person name="Guldener U."/>
        </authorList>
    </citation>
    <scope>NUCLEOTIDE SEQUENCE [LARGE SCALE GENOMIC DNA]</scope>
</reference>
<dbReference type="Proteomes" id="UP000177625">
    <property type="component" value="Unassembled WGS sequence"/>
</dbReference>
<evidence type="ECO:0000313" key="2">
    <source>
        <dbReference type="Proteomes" id="UP000177625"/>
    </source>
</evidence>
<dbReference type="EMBL" id="FJVC01000643">
    <property type="protein sequence ID" value="CZT52857.1"/>
    <property type="molecule type" value="Genomic_DNA"/>
</dbReference>